<reference evidence="2 3" key="1">
    <citation type="submission" date="2015-02" db="EMBL/GenBank/DDBJ databases">
        <title>Genome Sequencing of Rickettsiales.</title>
        <authorList>
            <person name="Daugherty S.C."/>
            <person name="Su Q."/>
            <person name="Abolude K."/>
            <person name="Beier-Sexton M."/>
            <person name="Carlyon J.A."/>
            <person name="Carter R."/>
            <person name="Day N.P."/>
            <person name="Dumler S.J."/>
            <person name="Dyachenko V."/>
            <person name="Godinez A."/>
            <person name="Kurtti T.J."/>
            <person name="Lichay M."/>
            <person name="Mullins K.E."/>
            <person name="Ott S."/>
            <person name="Pappas-Brown V."/>
            <person name="Paris D.H."/>
            <person name="Patel P."/>
            <person name="Richards A.L."/>
            <person name="Sadzewicz L."/>
            <person name="Sears K."/>
            <person name="Seidman D."/>
            <person name="Sengamalay N."/>
            <person name="Stenos J."/>
            <person name="Tallon L.J."/>
            <person name="Vincent G."/>
            <person name="Fraser C.M."/>
            <person name="Munderloh U."/>
            <person name="Dunning-Hotopp J.C."/>
        </authorList>
    </citation>
    <scope>NUCLEOTIDE SEQUENCE [LARGE SCALE GENOMIC DNA]</scope>
    <source>
        <strain evidence="2 3">Fuller</strain>
    </source>
</reference>
<dbReference type="AlphaFoldDB" id="A0A0F3MI58"/>
<dbReference type="STRING" id="1359168.OCHUTO_0835"/>
<organism evidence="2 3">
    <name type="scientific">Orientia chuto str. Dubai</name>
    <dbReference type="NCBI Taxonomy" id="1359168"/>
    <lineage>
        <taxon>Bacteria</taxon>
        <taxon>Pseudomonadati</taxon>
        <taxon>Pseudomonadota</taxon>
        <taxon>Alphaproteobacteria</taxon>
        <taxon>Rickettsiales</taxon>
        <taxon>Rickettsiaceae</taxon>
        <taxon>Rickettsieae</taxon>
        <taxon>Orientia</taxon>
    </lineage>
</organism>
<dbReference type="PROSITE" id="PS50297">
    <property type="entry name" value="ANK_REP_REGION"/>
    <property type="match status" value="2"/>
</dbReference>
<dbReference type="Pfam" id="PF12796">
    <property type="entry name" value="Ank_2"/>
    <property type="match status" value="1"/>
</dbReference>
<proteinExistence type="predicted"/>
<dbReference type="Gene3D" id="1.25.40.20">
    <property type="entry name" value="Ankyrin repeat-containing domain"/>
    <property type="match status" value="1"/>
</dbReference>
<evidence type="ECO:0000256" key="1">
    <source>
        <dbReference type="PROSITE-ProRule" id="PRU00023"/>
    </source>
</evidence>
<evidence type="ECO:0000313" key="3">
    <source>
        <dbReference type="Proteomes" id="UP000033616"/>
    </source>
</evidence>
<name>A0A0F3MI58_9RICK</name>
<dbReference type="EMBL" id="LANP01000022">
    <property type="protein sequence ID" value="KJV55445.1"/>
    <property type="molecule type" value="Genomic_DNA"/>
</dbReference>
<dbReference type="InterPro" id="IPR052457">
    <property type="entry name" value="Ankyrin-DD_containing_protein"/>
</dbReference>
<evidence type="ECO:0000313" key="2">
    <source>
        <dbReference type="EMBL" id="KJV55445.1"/>
    </source>
</evidence>
<keyword evidence="3" id="KW-1185">Reference proteome</keyword>
<dbReference type="Pfam" id="PF00023">
    <property type="entry name" value="Ank"/>
    <property type="match status" value="1"/>
</dbReference>
<keyword evidence="1" id="KW-0040">ANK repeat</keyword>
<feature type="repeat" description="ANK" evidence="1">
    <location>
        <begin position="102"/>
        <end position="143"/>
    </location>
</feature>
<gene>
    <name evidence="2" type="ORF">OCHUTO_0835</name>
</gene>
<dbReference type="PANTHER" id="PTHR24125">
    <property type="entry name" value="ANKYRIN REPEAT AND DEATH DOMAIN-CONTAINING PROTEIN"/>
    <property type="match status" value="1"/>
</dbReference>
<accession>A0A0F3MI58</accession>
<dbReference type="PATRIC" id="fig|1359168.3.peg.564"/>
<dbReference type="InterPro" id="IPR036770">
    <property type="entry name" value="Ankyrin_rpt-contain_sf"/>
</dbReference>
<dbReference type="SUPFAM" id="SSF48403">
    <property type="entry name" value="Ankyrin repeat"/>
    <property type="match status" value="1"/>
</dbReference>
<comment type="caution">
    <text evidence="2">The sequence shown here is derived from an EMBL/GenBank/DDBJ whole genome shotgun (WGS) entry which is preliminary data.</text>
</comment>
<dbReference type="SMART" id="SM00248">
    <property type="entry name" value="ANK"/>
    <property type="match status" value="3"/>
</dbReference>
<dbReference type="InterPro" id="IPR002110">
    <property type="entry name" value="Ankyrin_rpt"/>
</dbReference>
<sequence>MHKLHEAIVDDNVEAVQNILEKDRTAVKVSLYEGNSPLHLAVKFKRAKIIDVLLSYNANVASQNKDGDTPLHLATDSKDHSTIMQFLGSSTSSSAVNLQNSIGRTPLHLASIRSTFREPEEKVVESIIEELLQCGANIDLADKDGREQLYTIL</sequence>
<dbReference type="PANTHER" id="PTHR24125:SF5">
    <property type="entry name" value="ANKYRIN REPEAT PROTEIN"/>
    <property type="match status" value="1"/>
</dbReference>
<feature type="repeat" description="ANK" evidence="1">
    <location>
        <begin position="33"/>
        <end position="65"/>
    </location>
</feature>
<dbReference type="OrthoDB" id="7165448at2"/>
<dbReference type="PROSITE" id="PS50088">
    <property type="entry name" value="ANK_REPEAT"/>
    <property type="match status" value="2"/>
</dbReference>
<protein>
    <submittedName>
        <fullName evidence="2">Ankyrin repeat family protein</fullName>
    </submittedName>
</protein>
<dbReference type="RefSeq" id="WP_045797452.1">
    <property type="nucleotide sequence ID" value="NZ_LANP01000022.1"/>
</dbReference>
<dbReference type="Proteomes" id="UP000033616">
    <property type="component" value="Unassembled WGS sequence"/>
</dbReference>